<comment type="caution">
    <text evidence="2">The sequence shown here is derived from an EMBL/GenBank/DDBJ whole genome shotgun (WGS) entry which is preliminary data.</text>
</comment>
<evidence type="ECO:0000313" key="2">
    <source>
        <dbReference type="EMBL" id="KAJ5083917.1"/>
    </source>
</evidence>
<sequence length="94" mass="10315">MIFPPWVLLAPLMAVLLPEKSFATPILASNNDLHNTTARSVIQPREDWNKVAAEIRGDNALIQKLNTIGADCDDNLSILGVEKAKQQLVAKKIP</sequence>
<accession>A0A9W9ELB5</accession>
<dbReference type="Proteomes" id="UP001141434">
    <property type="component" value="Unassembled WGS sequence"/>
</dbReference>
<name>A0A9W9ELB5_9EURO</name>
<reference evidence="2" key="1">
    <citation type="submission" date="2022-11" db="EMBL/GenBank/DDBJ databases">
        <authorList>
            <person name="Petersen C."/>
        </authorList>
    </citation>
    <scope>NUCLEOTIDE SEQUENCE</scope>
    <source>
        <strain evidence="2">IBT 34128</strain>
    </source>
</reference>
<dbReference type="GeneID" id="81398190"/>
<keyword evidence="1" id="KW-0732">Signal</keyword>
<proteinExistence type="predicted"/>
<gene>
    <name evidence="2" type="ORF">NUU61_008496</name>
</gene>
<dbReference type="AlphaFoldDB" id="A0A9W9ELB5"/>
<dbReference type="RefSeq" id="XP_056507314.1">
    <property type="nucleotide sequence ID" value="XM_056659021.1"/>
</dbReference>
<keyword evidence="3" id="KW-1185">Reference proteome</keyword>
<evidence type="ECO:0000256" key="1">
    <source>
        <dbReference type="SAM" id="SignalP"/>
    </source>
</evidence>
<dbReference type="EMBL" id="JAPMSZ010000011">
    <property type="protein sequence ID" value="KAJ5083917.1"/>
    <property type="molecule type" value="Genomic_DNA"/>
</dbReference>
<evidence type="ECO:0000313" key="3">
    <source>
        <dbReference type="Proteomes" id="UP001141434"/>
    </source>
</evidence>
<reference evidence="2" key="2">
    <citation type="journal article" date="2023" name="IMA Fungus">
        <title>Comparative genomic study of the Penicillium genus elucidates a diverse pangenome and 15 lateral gene transfer events.</title>
        <authorList>
            <person name="Petersen C."/>
            <person name="Sorensen T."/>
            <person name="Nielsen M.R."/>
            <person name="Sondergaard T.E."/>
            <person name="Sorensen J.L."/>
            <person name="Fitzpatrick D.A."/>
            <person name="Frisvad J.C."/>
            <person name="Nielsen K.L."/>
        </authorList>
    </citation>
    <scope>NUCLEOTIDE SEQUENCE</scope>
    <source>
        <strain evidence="2">IBT 34128</strain>
    </source>
</reference>
<feature type="chain" id="PRO_5040882252" evidence="1">
    <location>
        <begin position="24"/>
        <end position="94"/>
    </location>
</feature>
<organism evidence="2 3">
    <name type="scientific">Penicillium alfredii</name>
    <dbReference type="NCBI Taxonomy" id="1506179"/>
    <lineage>
        <taxon>Eukaryota</taxon>
        <taxon>Fungi</taxon>
        <taxon>Dikarya</taxon>
        <taxon>Ascomycota</taxon>
        <taxon>Pezizomycotina</taxon>
        <taxon>Eurotiomycetes</taxon>
        <taxon>Eurotiomycetidae</taxon>
        <taxon>Eurotiales</taxon>
        <taxon>Aspergillaceae</taxon>
        <taxon>Penicillium</taxon>
    </lineage>
</organism>
<feature type="signal peptide" evidence="1">
    <location>
        <begin position="1"/>
        <end position="23"/>
    </location>
</feature>
<protein>
    <submittedName>
        <fullName evidence="2">Uncharacterized protein</fullName>
    </submittedName>
</protein>